<accession>A0AA41KEF2</accession>
<dbReference type="Pfam" id="PF01938">
    <property type="entry name" value="TRAM"/>
    <property type="match status" value="1"/>
</dbReference>
<evidence type="ECO:0000313" key="4">
    <source>
        <dbReference type="Proteomes" id="UP001166304"/>
    </source>
</evidence>
<feature type="domain" description="TRAM" evidence="2">
    <location>
        <begin position="79"/>
        <end position="138"/>
    </location>
</feature>
<gene>
    <name evidence="3" type="ORF">KTS37_03385</name>
</gene>
<dbReference type="Proteomes" id="UP001166304">
    <property type="component" value="Unassembled WGS sequence"/>
</dbReference>
<keyword evidence="4" id="KW-1185">Reference proteome</keyword>
<dbReference type="AlphaFoldDB" id="A0AA41KEF2"/>
<organism evidence="3 4">
    <name type="scientific">Haloarcula salina</name>
    <dbReference type="NCBI Taxonomy" id="1429914"/>
    <lineage>
        <taxon>Archaea</taxon>
        <taxon>Methanobacteriati</taxon>
        <taxon>Methanobacteriota</taxon>
        <taxon>Stenosarchaea group</taxon>
        <taxon>Halobacteria</taxon>
        <taxon>Halobacteriales</taxon>
        <taxon>Haloarculaceae</taxon>
        <taxon>Haloarcula</taxon>
    </lineage>
</organism>
<dbReference type="InterPro" id="IPR012340">
    <property type="entry name" value="NA-bd_OB-fold"/>
</dbReference>
<dbReference type="Gene3D" id="2.40.50.140">
    <property type="entry name" value="Nucleic acid-binding proteins"/>
    <property type="match status" value="1"/>
</dbReference>
<proteinExistence type="predicted"/>
<dbReference type="RefSeq" id="WP_162411902.1">
    <property type="nucleotide sequence ID" value="NZ_JAHQXE010000001.1"/>
</dbReference>
<sequence>MVEVPDALNTLFSAQVESDGDRYVVEIPKREVSHGALAPGETYRVGLLSQVDGETATSTPEPARETDSVSTSSGVPQPPVDEGEVREVTIESLGDQGDGIAKVERGYVVIVPDGQPGDSPTVEIETVQENVAFASVVDTDGQRA</sequence>
<protein>
    <submittedName>
        <fullName evidence="3">TRAM domain-containing protein</fullName>
    </submittedName>
</protein>
<reference evidence="3" key="1">
    <citation type="submission" date="2021-06" db="EMBL/GenBank/DDBJ databases">
        <title>New haloarchaea isolates fom saline soil.</title>
        <authorList>
            <person name="Duran-Viseras A."/>
            <person name="Sanchez-Porro C.S."/>
            <person name="Ventosa A."/>
        </authorList>
    </citation>
    <scope>NUCLEOTIDE SEQUENCE</scope>
    <source>
        <strain evidence="3">JCM 18369</strain>
    </source>
</reference>
<comment type="caution">
    <text evidence="3">The sequence shown here is derived from an EMBL/GenBank/DDBJ whole genome shotgun (WGS) entry which is preliminary data.</text>
</comment>
<feature type="region of interest" description="Disordered" evidence="1">
    <location>
        <begin position="50"/>
        <end position="85"/>
    </location>
</feature>
<dbReference type="EMBL" id="JAHQXE010000001">
    <property type="protein sequence ID" value="MBV0900822.1"/>
    <property type="molecule type" value="Genomic_DNA"/>
</dbReference>
<dbReference type="InterPro" id="IPR002792">
    <property type="entry name" value="TRAM_dom"/>
</dbReference>
<name>A0AA41KEF2_9EURY</name>
<dbReference type="PROSITE" id="PS50926">
    <property type="entry name" value="TRAM"/>
    <property type="match status" value="1"/>
</dbReference>
<evidence type="ECO:0000256" key="1">
    <source>
        <dbReference type="SAM" id="MobiDB-lite"/>
    </source>
</evidence>
<evidence type="ECO:0000313" key="3">
    <source>
        <dbReference type="EMBL" id="MBV0900822.1"/>
    </source>
</evidence>
<evidence type="ECO:0000259" key="2">
    <source>
        <dbReference type="PROSITE" id="PS50926"/>
    </source>
</evidence>
<dbReference type="SUPFAM" id="SSF50249">
    <property type="entry name" value="Nucleic acid-binding proteins"/>
    <property type="match status" value="1"/>
</dbReference>